<feature type="domain" description="DUF632" evidence="1">
    <location>
        <begin position="10"/>
        <end position="31"/>
    </location>
</feature>
<dbReference type="AlphaFoldDB" id="Q69JE4"/>
<feature type="domain" description="DUF632" evidence="1">
    <location>
        <begin position="77"/>
        <end position="152"/>
    </location>
</feature>
<name>Q69JE4_ORYSJ</name>
<dbReference type="Pfam" id="PF04782">
    <property type="entry name" value="DUF632"/>
    <property type="match status" value="2"/>
</dbReference>
<reference evidence="3" key="1">
    <citation type="submission" date="2002-12" db="EMBL/GenBank/DDBJ databases">
        <title>Oryza sativa nipponbare(GA3) genomic DNA, chromosome 9, BAC clone:B1274F11.</title>
        <authorList>
            <person name="Sasaki T."/>
            <person name="Matsumoto T."/>
            <person name="Katayose Y."/>
        </authorList>
    </citation>
    <scope>NUCLEOTIDE SEQUENCE</scope>
</reference>
<reference evidence="4" key="3">
    <citation type="journal article" date="2005" name="Nature">
        <title>The map-based sequence of the rice genome.</title>
        <authorList>
            <consortium name="International rice genome sequencing project (IRGSP)"/>
            <person name="Matsumoto T."/>
            <person name="Wu J."/>
            <person name="Kanamori H."/>
            <person name="Katayose Y."/>
            <person name="Fujisawa M."/>
            <person name="Namiki N."/>
            <person name="Mizuno H."/>
            <person name="Yamamoto K."/>
            <person name="Antonio B.A."/>
            <person name="Baba T."/>
            <person name="Sakata K."/>
            <person name="Nagamura Y."/>
            <person name="Aoki H."/>
            <person name="Arikawa K."/>
            <person name="Arita K."/>
            <person name="Bito T."/>
            <person name="Chiden Y."/>
            <person name="Fujitsuka N."/>
            <person name="Fukunaka R."/>
            <person name="Hamada M."/>
            <person name="Harada C."/>
            <person name="Hayashi A."/>
            <person name="Hijishita S."/>
            <person name="Honda M."/>
            <person name="Hosokawa S."/>
            <person name="Ichikawa Y."/>
            <person name="Idonuma A."/>
            <person name="Iijima M."/>
            <person name="Ikeda M."/>
            <person name="Ikeno M."/>
            <person name="Ito K."/>
            <person name="Ito S."/>
            <person name="Ito T."/>
            <person name="Ito Y."/>
            <person name="Ito Y."/>
            <person name="Iwabuchi A."/>
            <person name="Kamiya K."/>
            <person name="Karasawa W."/>
            <person name="Kurita K."/>
            <person name="Katagiri S."/>
            <person name="Kikuta A."/>
            <person name="Kobayashi H."/>
            <person name="Kobayashi N."/>
            <person name="Machita K."/>
            <person name="Maehara T."/>
            <person name="Masukawa M."/>
            <person name="Mizubayashi T."/>
            <person name="Mukai Y."/>
            <person name="Nagasaki H."/>
            <person name="Nagata Y."/>
            <person name="Naito S."/>
            <person name="Nakashima M."/>
            <person name="Nakama Y."/>
            <person name="Nakamichi Y."/>
            <person name="Nakamura M."/>
            <person name="Meguro A."/>
            <person name="Negishi M."/>
            <person name="Ohta I."/>
            <person name="Ohta T."/>
            <person name="Okamoto M."/>
            <person name="Ono N."/>
            <person name="Saji S."/>
            <person name="Sakaguchi M."/>
            <person name="Sakai K."/>
            <person name="Shibata M."/>
            <person name="Shimokawa T."/>
            <person name="Song J."/>
            <person name="Takazaki Y."/>
            <person name="Terasawa K."/>
            <person name="Tsugane M."/>
            <person name="Tsuji K."/>
            <person name="Ueda S."/>
            <person name="Waki K."/>
            <person name="Yamagata H."/>
            <person name="Yamamoto M."/>
            <person name="Yamamoto S."/>
            <person name="Yamane H."/>
            <person name="Yoshiki S."/>
            <person name="Yoshihara R."/>
            <person name="Yukawa K."/>
            <person name="Zhong H."/>
            <person name="Yano M."/>
            <person name="Yuan Q."/>
            <person name="Ouyang S."/>
            <person name="Liu J."/>
            <person name="Jones K.M."/>
            <person name="Gansberger K."/>
            <person name="Moffat K."/>
            <person name="Hill J."/>
            <person name="Bera J."/>
            <person name="Fadrosh D."/>
            <person name="Jin S."/>
            <person name="Johri S."/>
            <person name="Kim M."/>
            <person name="Overton L."/>
            <person name="Reardon M."/>
            <person name="Tsitrin T."/>
            <person name="Vuong H."/>
            <person name="Weaver B."/>
            <person name="Ciecko A."/>
            <person name="Tallon L."/>
            <person name="Jackson J."/>
            <person name="Pai G."/>
            <person name="Aken S.V."/>
            <person name="Utterback T."/>
            <person name="Reidmuller S."/>
            <person name="Feldblyum T."/>
            <person name="Hsiao J."/>
            <person name="Zismann V."/>
            <person name="Iobst S."/>
            <person name="de Vazeille A.R."/>
            <person name="Buell C.R."/>
            <person name="Ying K."/>
            <person name="Li Y."/>
            <person name="Lu T."/>
            <person name="Huang Y."/>
            <person name="Zhao Q."/>
            <person name="Feng Q."/>
            <person name="Zhang L."/>
            <person name="Zhu J."/>
            <person name="Weng Q."/>
            <person name="Mu J."/>
            <person name="Lu Y."/>
            <person name="Fan D."/>
            <person name="Liu Y."/>
            <person name="Guan J."/>
            <person name="Zhang Y."/>
            <person name="Yu S."/>
            <person name="Liu X."/>
            <person name="Zhang Y."/>
            <person name="Hong G."/>
            <person name="Han B."/>
            <person name="Choisne N."/>
            <person name="Demange N."/>
            <person name="Orjeda G."/>
            <person name="Samain S."/>
            <person name="Cattolico L."/>
            <person name="Pelletier E."/>
            <person name="Couloux A."/>
            <person name="Segurens B."/>
            <person name="Wincker P."/>
            <person name="D'Hont A."/>
            <person name="Scarpelli C."/>
            <person name="Weissenbach J."/>
            <person name="Salanoubat M."/>
            <person name="Quetier F."/>
            <person name="Yu Y."/>
            <person name="Kim H.R."/>
            <person name="Rambo T."/>
            <person name="Currie J."/>
            <person name="Collura K."/>
            <person name="Luo M."/>
            <person name="Yang T."/>
            <person name="Ammiraju J.S.S."/>
            <person name="Engler F."/>
            <person name="Soderlund C."/>
            <person name="Wing R.A."/>
            <person name="Palmer L.E."/>
            <person name="de la Bastide M."/>
            <person name="Spiegel L."/>
            <person name="Nascimento L."/>
            <person name="Zutavern T."/>
            <person name="O'Shaughnessy A."/>
            <person name="Dike S."/>
            <person name="Dedhia N."/>
            <person name="Preston R."/>
            <person name="Balija V."/>
            <person name="McCombie W.R."/>
            <person name="Chow T."/>
            <person name="Chen H."/>
            <person name="Chung M."/>
            <person name="Chen C."/>
            <person name="Shaw J."/>
            <person name="Wu H."/>
            <person name="Hsiao K."/>
            <person name="Chao Y."/>
            <person name="Chu M."/>
            <person name="Cheng C."/>
            <person name="Hour A."/>
            <person name="Lee P."/>
            <person name="Lin S."/>
            <person name="Lin Y."/>
            <person name="Liou J."/>
            <person name="Liu S."/>
            <person name="Hsing Y."/>
            <person name="Raghuvanshi S."/>
            <person name="Mohanty A."/>
            <person name="Bharti A.K."/>
            <person name="Gaur A."/>
            <person name="Gupta V."/>
            <person name="Kumar D."/>
            <person name="Ravi V."/>
            <person name="Vij S."/>
            <person name="Kapur A."/>
            <person name="Khurana P."/>
            <person name="Khurana P."/>
            <person name="Khurana J.P."/>
            <person name="Tyagi A.K."/>
            <person name="Gaikwad K."/>
            <person name="Singh A."/>
            <person name="Dalal V."/>
            <person name="Srivastava S."/>
            <person name="Dixit A."/>
            <person name="Pal A.K."/>
            <person name="Ghazi I.A."/>
            <person name="Yadav M."/>
            <person name="Pandit A."/>
            <person name="Bhargava A."/>
            <person name="Sureshbabu K."/>
            <person name="Batra K."/>
            <person name="Sharma T.R."/>
            <person name="Mohapatra T."/>
            <person name="Singh N.K."/>
            <person name="Messing J."/>
            <person name="Nelson A.B."/>
            <person name="Fuks G."/>
            <person name="Kavchok S."/>
            <person name="Keizer G."/>
            <person name="Linton E."/>
            <person name="Llaca V."/>
            <person name="Song R."/>
            <person name="Tanyolac B."/>
            <person name="Young S."/>
            <person name="Ho-Il K."/>
            <person name="Hahn J.H."/>
            <person name="Sangsakoo G."/>
            <person name="Vanavichit A."/>
            <person name="de Mattos Luiz.A.T."/>
            <person name="Zimmer P.D."/>
            <person name="Malone G."/>
            <person name="Dellagostin O."/>
            <person name="de Oliveira A.C."/>
            <person name="Bevan M."/>
            <person name="Bancroft I."/>
            <person name="Minx P."/>
            <person name="Cordum H."/>
            <person name="Wilson R."/>
            <person name="Cheng Z."/>
            <person name="Jin W."/>
            <person name="Jiang J."/>
            <person name="Leong S.A."/>
            <person name="Iwama H."/>
            <person name="Gojobori T."/>
            <person name="Itoh T."/>
            <person name="Niimura Y."/>
            <person name="Fujii Y."/>
            <person name="Habara T."/>
            <person name="Sakai H."/>
            <person name="Sato Y."/>
            <person name="Wilson G."/>
            <person name="Kumar K."/>
            <person name="McCouch S."/>
            <person name="Juretic N."/>
            <person name="Hoen D."/>
            <person name="Wright S."/>
            <person name="Bruskiewich R."/>
            <person name="Bureau T."/>
            <person name="Miyao A."/>
            <person name="Hirochika H."/>
            <person name="Nishikawa T."/>
            <person name="Kadowaki K."/>
            <person name="Sugiura M."/>
            <person name="Burr B."/>
            <person name="Sasaki T."/>
        </authorList>
    </citation>
    <scope>NUCLEOTIDE SEQUENCE [LARGE SCALE GENOMIC DNA]</scope>
    <source>
        <strain evidence="4">cv. Nipponbare</strain>
    </source>
</reference>
<sequence length="153" mass="17322">MGNGGSSGILSHSSTVEKLYAWEKKLFLEVKCSVASVSMICAMLLEFIEVKGSFQLYYYHGRDFLVLSMTAQLAQSYEGLKQEHDKKIGLLRKQEVKGVDYLKMEKNKMEIESLDSKMLVATQSIETTTSEIMRLRESELFPQLLELVAGLVQ</sequence>
<dbReference type="PANTHER" id="PTHR21450">
    <property type="entry name" value="PROTEIN ALTERED PHOSPHATE STARVATION RESPONSE 1"/>
    <property type="match status" value="1"/>
</dbReference>
<dbReference type="EMBL" id="AP006149">
    <property type="protein sequence ID" value="BAD46562.1"/>
    <property type="molecule type" value="Genomic_DNA"/>
</dbReference>
<evidence type="ECO:0000313" key="2">
    <source>
        <dbReference type="EMBL" id="BAD34384.1"/>
    </source>
</evidence>
<organism evidence="2 4">
    <name type="scientific">Oryza sativa subsp. japonica</name>
    <name type="common">Rice</name>
    <dbReference type="NCBI Taxonomy" id="39947"/>
    <lineage>
        <taxon>Eukaryota</taxon>
        <taxon>Viridiplantae</taxon>
        <taxon>Streptophyta</taxon>
        <taxon>Embryophyta</taxon>
        <taxon>Tracheophyta</taxon>
        <taxon>Spermatophyta</taxon>
        <taxon>Magnoliopsida</taxon>
        <taxon>Liliopsida</taxon>
        <taxon>Poales</taxon>
        <taxon>Poaceae</taxon>
        <taxon>BOP clade</taxon>
        <taxon>Oryzoideae</taxon>
        <taxon>Oryzeae</taxon>
        <taxon>Oryzinae</taxon>
        <taxon>Oryza</taxon>
        <taxon>Oryza sativa</taxon>
    </lineage>
</organism>
<dbReference type="PANTHER" id="PTHR21450:SF23">
    <property type="entry name" value="PROTEIN ALTERED PHOSPHATE STARVATION RESPONSE 1"/>
    <property type="match status" value="1"/>
</dbReference>
<dbReference type="InterPro" id="IPR006867">
    <property type="entry name" value="DUF632"/>
</dbReference>
<accession>Q69JE4</accession>
<evidence type="ECO:0000259" key="1">
    <source>
        <dbReference type="Pfam" id="PF04782"/>
    </source>
</evidence>
<gene>
    <name evidence="3" type="ORF">B1274F11.1</name>
    <name evidence="2" type="ORF">P0229B10.32</name>
</gene>
<proteinExistence type="predicted"/>
<protein>
    <recommendedName>
        <fullName evidence="1">DUF632 domain-containing protein</fullName>
    </recommendedName>
</protein>
<evidence type="ECO:0000313" key="3">
    <source>
        <dbReference type="EMBL" id="BAD46562.1"/>
    </source>
</evidence>
<evidence type="ECO:0000313" key="4">
    <source>
        <dbReference type="Proteomes" id="UP000000763"/>
    </source>
</evidence>
<dbReference type="Proteomes" id="UP000000763">
    <property type="component" value="Chromosome 9"/>
</dbReference>
<reference evidence="4" key="4">
    <citation type="journal article" date="2008" name="Nucleic Acids Res.">
        <title>The rice annotation project database (RAP-DB): 2008 update.</title>
        <authorList>
            <consortium name="The rice annotation project (RAP)"/>
        </authorList>
    </citation>
    <scope>GENOME REANNOTATION</scope>
    <source>
        <strain evidence="4">cv. Nipponbare</strain>
    </source>
</reference>
<dbReference type="EMBL" id="AP006174">
    <property type="protein sequence ID" value="BAD34384.1"/>
    <property type="molecule type" value="Genomic_DNA"/>
</dbReference>
<reference evidence="2" key="2">
    <citation type="submission" date="2003-01" db="EMBL/GenBank/DDBJ databases">
        <title>Oryza sativa nipponbare(GA3) genomic DNA, chromosome 9, PAC clone:P0229B10.</title>
        <authorList>
            <person name="Sasaki T."/>
            <person name="Matsumoto T."/>
            <person name="Katayose Y."/>
        </authorList>
    </citation>
    <scope>NUCLEOTIDE SEQUENCE</scope>
</reference>